<feature type="domain" description="AMP-dependent synthetase/ligase" evidence="1">
    <location>
        <begin position="2"/>
        <end position="51"/>
    </location>
</feature>
<feature type="non-terminal residue" evidence="2">
    <location>
        <position position="1"/>
    </location>
</feature>
<dbReference type="PANTHER" id="PTHR45527:SF14">
    <property type="entry name" value="PLIPASTATIN SYNTHASE SUBUNIT B"/>
    <property type="match status" value="1"/>
</dbReference>
<name>F3FYJ5_PSESX</name>
<evidence type="ECO:0000313" key="2">
    <source>
        <dbReference type="EMBL" id="EGH35287.1"/>
    </source>
</evidence>
<dbReference type="AlphaFoldDB" id="F3FYJ5"/>
<gene>
    <name evidence="2" type="ORF">PSYJA_42313</name>
</gene>
<dbReference type="Proteomes" id="UP000004471">
    <property type="component" value="Unassembled WGS sequence"/>
</dbReference>
<reference evidence="2 3" key="1">
    <citation type="journal article" date="2011" name="PLoS Pathog.">
        <title>Dynamic evolution of pathogenicity revealed by sequencing and comparative genomics of 19 Pseudomonas syringae isolates.</title>
        <authorList>
            <person name="Baltrus D.A."/>
            <person name="Nishimura M.T."/>
            <person name="Romanchuk A."/>
            <person name="Chang J.H."/>
            <person name="Mukhtar M.S."/>
            <person name="Cherkis K."/>
            <person name="Roach J."/>
            <person name="Grant S.R."/>
            <person name="Jones C.D."/>
            <person name="Dangl J.L."/>
        </authorList>
    </citation>
    <scope>NUCLEOTIDE SEQUENCE [LARGE SCALE GENOMIC DNA]</scope>
    <source>
        <strain evidence="3">M301072PT</strain>
    </source>
</reference>
<accession>F3FYJ5</accession>
<proteinExistence type="predicted"/>
<dbReference type="PANTHER" id="PTHR45527">
    <property type="entry name" value="NONRIBOSOMAL PEPTIDE SYNTHETASE"/>
    <property type="match status" value="1"/>
</dbReference>
<sequence length="51" mass="5370">RLIGLGIGPDDRVALCVERGVEMMVGLLGVLKAGAAYVPLDPAYPAERLAY</sequence>
<dbReference type="GO" id="GO:0005829">
    <property type="term" value="C:cytosol"/>
    <property type="evidence" value="ECO:0007669"/>
    <property type="project" value="TreeGrafter"/>
</dbReference>
<dbReference type="Gene3D" id="3.40.50.980">
    <property type="match status" value="1"/>
</dbReference>
<dbReference type="GO" id="GO:0031177">
    <property type="term" value="F:phosphopantetheine binding"/>
    <property type="evidence" value="ECO:0007669"/>
    <property type="project" value="TreeGrafter"/>
</dbReference>
<protein>
    <submittedName>
        <fullName evidence="2">Amino acid adenylation</fullName>
    </submittedName>
</protein>
<dbReference type="GO" id="GO:0043041">
    <property type="term" value="P:amino acid activation for nonribosomal peptide biosynthetic process"/>
    <property type="evidence" value="ECO:0007669"/>
    <property type="project" value="TreeGrafter"/>
</dbReference>
<dbReference type="InterPro" id="IPR000873">
    <property type="entry name" value="AMP-dep_synth/lig_dom"/>
</dbReference>
<evidence type="ECO:0000313" key="3">
    <source>
        <dbReference type="Proteomes" id="UP000004471"/>
    </source>
</evidence>
<dbReference type="SUPFAM" id="SSF56801">
    <property type="entry name" value="Acetyl-CoA synthetase-like"/>
    <property type="match status" value="1"/>
</dbReference>
<feature type="non-terminal residue" evidence="2">
    <location>
        <position position="51"/>
    </location>
</feature>
<dbReference type="GO" id="GO:0044550">
    <property type="term" value="P:secondary metabolite biosynthetic process"/>
    <property type="evidence" value="ECO:0007669"/>
    <property type="project" value="TreeGrafter"/>
</dbReference>
<organism evidence="2 3">
    <name type="scientific">Pseudomonas syringae pv. japonica str. M301072</name>
    <dbReference type="NCBI Taxonomy" id="629262"/>
    <lineage>
        <taxon>Bacteria</taxon>
        <taxon>Pseudomonadati</taxon>
        <taxon>Pseudomonadota</taxon>
        <taxon>Gammaproteobacteria</taxon>
        <taxon>Pseudomonadales</taxon>
        <taxon>Pseudomonadaceae</taxon>
        <taxon>Pseudomonas</taxon>
        <taxon>Pseudomonas syringae</taxon>
    </lineage>
</organism>
<evidence type="ECO:0000259" key="1">
    <source>
        <dbReference type="Pfam" id="PF00501"/>
    </source>
</evidence>
<comment type="caution">
    <text evidence="2">The sequence shown here is derived from an EMBL/GenBank/DDBJ whole genome shotgun (WGS) entry which is preliminary data.</text>
</comment>
<dbReference type="Pfam" id="PF00501">
    <property type="entry name" value="AMP-binding"/>
    <property type="match status" value="1"/>
</dbReference>
<dbReference type="EMBL" id="AEAH01003450">
    <property type="protein sequence ID" value="EGH35287.1"/>
    <property type="molecule type" value="Genomic_DNA"/>
</dbReference>